<evidence type="ECO:0000313" key="3">
    <source>
        <dbReference type="Proteomes" id="UP001206206"/>
    </source>
</evidence>
<keyword evidence="3" id="KW-1185">Reference proteome</keyword>
<reference evidence="2 3" key="1">
    <citation type="submission" date="2022-06" db="EMBL/GenBank/DDBJ databases">
        <title>Draft genome sequence of type strain Streptomyces rubrisoli DSM 42083.</title>
        <authorList>
            <person name="Duangmal K."/>
            <person name="Klaysubun C."/>
        </authorList>
    </citation>
    <scope>NUCLEOTIDE SEQUENCE [LARGE SCALE GENOMIC DNA]</scope>
    <source>
        <strain evidence="2 3">DSM 42083</strain>
    </source>
</reference>
<feature type="region of interest" description="Disordered" evidence="1">
    <location>
        <begin position="128"/>
        <end position="164"/>
    </location>
</feature>
<evidence type="ECO:0000313" key="2">
    <source>
        <dbReference type="EMBL" id="MCQ4042725.1"/>
    </source>
</evidence>
<accession>A0ABT1PBH2</accession>
<feature type="compositionally biased region" description="Basic residues" evidence="1">
    <location>
        <begin position="1"/>
        <end position="21"/>
    </location>
</feature>
<evidence type="ECO:0000256" key="1">
    <source>
        <dbReference type="SAM" id="MobiDB-lite"/>
    </source>
</evidence>
<feature type="region of interest" description="Disordered" evidence="1">
    <location>
        <begin position="1"/>
        <end position="60"/>
    </location>
</feature>
<protein>
    <submittedName>
        <fullName evidence="2">Uncharacterized protein</fullName>
    </submittedName>
</protein>
<dbReference type="RefSeq" id="WP_255927178.1">
    <property type="nucleotide sequence ID" value="NZ_JANFNH010000009.1"/>
</dbReference>
<dbReference type="Proteomes" id="UP001206206">
    <property type="component" value="Unassembled WGS sequence"/>
</dbReference>
<sequence length="164" mass="17462">MTKRALRRRQRAGPSLPRRRPPPWWRPLPWPRTATPARQPSVPAPLTCPGGTDGTGISEEMGDVGMAMQRAEDKTQQLQARASALDELIDSGGLEDATLPAGRDDIRAQLDAATEGHGIEAELARMRAQLKTSASPPSLEAGEKPAASAAGPSQEPPEAESTSR</sequence>
<gene>
    <name evidence="2" type="ORF">NON19_11950</name>
</gene>
<name>A0ABT1PBH2_9ACTN</name>
<comment type="caution">
    <text evidence="2">The sequence shown here is derived from an EMBL/GenBank/DDBJ whole genome shotgun (WGS) entry which is preliminary data.</text>
</comment>
<dbReference type="EMBL" id="JANFNH010000009">
    <property type="protein sequence ID" value="MCQ4042725.1"/>
    <property type="molecule type" value="Genomic_DNA"/>
</dbReference>
<proteinExistence type="predicted"/>
<organism evidence="2 3">
    <name type="scientific">Streptantibioticus rubrisoli</name>
    <dbReference type="NCBI Taxonomy" id="1387313"/>
    <lineage>
        <taxon>Bacteria</taxon>
        <taxon>Bacillati</taxon>
        <taxon>Actinomycetota</taxon>
        <taxon>Actinomycetes</taxon>
        <taxon>Kitasatosporales</taxon>
        <taxon>Streptomycetaceae</taxon>
        <taxon>Streptantibioticus</taxon>
    </lineage>
</organism>